<sequence>MGDRRDELEDVVSDLRARDAIADAFIAKSFTDRLVIVDIEGRDEVPADVIEHLADHDLRGAEGVYSDGEGQSFAGSVGDTTRHHFLDMRTRGAHQSYVVEVE</sequence>
<dbReference type="EMBL" id="WUUS01000002">
    <property type="protein sequence ID" value="MXR40545.1"/>
    <property type="molecule type" value="Genomic_DNA"/>
</dbReference>
<accession>A0A6B0SP94</accession>
<reference evidence="1 2" key="1">
    <citation type="submission" date="2019-12" db="EMBL/GenBank/DDBJ databases">
        <title>Isolation and characterization of three novel carbon monoxide-oxidizing members of Halobacteria from salione crusts and soils.</title>
        <authorList>
            <person name="Myers M.R."/>
            <person name="King G.M."/>
        </authorList>
    </citation>
    <scope>NUCLEOTIDE SEQUENCE [LARGE SCALE GENOMIC DNA]</scope>
    <source>
        <strain evidence="1 2">WSA2</strain>
    </source>
</reference>
<comment type="caution">
    <text evidence="1">The sequence shown here is derived from an EMBL/GenBank/DDBJ whole genome shotgun (WGS) entry which is preliminary data.</text>
</comment>
<evidence type="ECO:0000313" key="2">
    <source>
        <dbReference type="Proteomes" id="UP000437065"/>
    </source>
</evidence>
<dbReference type="Proteomes" id="UP000437065">
    <property type="component" value="Unassembled WGS sequence"/>
</dbReference>
<evidence type="ECO:0000313" key="1">
    <source>
        <dbReference type="EMBL" id="MXR40545.1"/>
    </source>
</evidence>
<dbReference type="AlphaFoldDB" id="A0A6B0SP94"/>
<protein>
    <submittedName>
        <fullName evidence="1">Uncharacterized protein</fullName>
    </submittedName>
</protein>
<keyword evidence="2" id="KW-1185">Reference proteome</keyword>
<gene>
    <name evidence="1" type="ORF">GRX01_04180</name>
</gene>
<organism evidence="1 2">
    <name type="scientific">Halobaculum saliterrae</name>
    <dbReference type="NCBI Taxonomy" id="2073113"/>
    <lineage>
        <taxon>Archaea</taxon>
        <taxon>Methanobacteriati</taxon>
        <taxon>Methanobacteriota</taxon>
        <taxon>Stenosarchaea group</taxon>
        <taxon>Halobacteria</taxon>
        <taxon>Halobacteriales</taxon>
        <taxon>Haloferacaceae</taxon>
        <taxon>Halobaculum</taxon>
    </lineage>
</organism>
<proteinExistence type="predicted"/>
<name>A0A6B0SP94_9EURY</name>